<dbReference type="InterPro" id="IPR010402">
    <property type="entry name" value="CCT_domain"/>
</dbReference>
<dbReference type="GO" id="GO:0005634">
    <property type="term" value="C:nucleus"/>
    <property type="evidence" value="ECO:0007669"/>
    <property type="project" value="UniProtKB-SubCell"/>
</dbReference>
<evidence type="ECO:0000259" key="4">
    <source>
        <dbReference type="PROSITE" id="PS51017"/>
    </source>
</evidence>
<proteinExistence type="predicted"/>
<name>A0AAE0F0Z7_9CHLO</name>
<sequence length="70" mass="8360">MQLDSYSMKTKRDATRRALALSKFREKRKNLSFEKKVRYVSRKKLAENRPRVRGQFVKRNLPAMEVMLAT</sequence>
<keyword evidence="5" id="KW-0808">Transferase</keyword>
<evidence type="ECO:0000256" key="2">
    <source>
        <dbReference type="ARBA" id="ARBA00023242"/>
    </source>
</evidence>
<evidence type="ECO:0000256" key="1">
    <source>
        <dbReference type="ARBA" id="ARBA00004123"/>
    </source>
</evidence>
<feature type="domain" description="CCT" evidence="4">
    <location>
        <begin position="17"/>
        <end position="59"/>
    </location>
</feature>
<protein>
    <submittedName>
        <fullName evidence="5">Serine/threonine protein kinase prr1</fullName>
    </submittedName>
</protein>
<keyword evidence="6" id="KW-1185">Reference proteome</keyword>
<evidence type="ECO:0000256" key="3">
    <source>
        <dbReference type="PROSITE-ProRule" id="PRU00357"/>
    </source>
</evidence>
<dbReference type="PROSITE" id="PS51017">
    <property type="entry name" value="CCT"/>
    <property type="match status" value="1"/>
</dbReference>
<dbReference type="GO" id="GO:0004674">
    <property type="term" value="F:protein serine/threonine kinase activity"/>
    <property type="evidence" value="ECO:0007669"/>
    <property type="project" value="UniProtKB-KW"/>
</dbReference>
<evidence type="ECO:0000313" key="6">
    <source>
        <dbReference type="Proteomes" id="UP001190700"/>
    </source>
</evidence>
<comment type="subcellular location">
    <subcellularLocation>
        <location evidence="1 3">Nucleus</location>
    </subcellularLocation>
</comment>
<dbReference type="Proteomes" id="UP001190700">
    <property type="component" value="Unassembled WGS sequence"/>
</dbReference>
<dbReference type="PANTHER" id="PTHR31319:SF97">
    <property type="entry name" value="CCT DOMAIN-CONTAINING PROTEIN"/>
    <property type="match status" value="1"/>
</dbReference>
<dbReference type="PANTHER" id="PTHR31319">
    <property type="entry name" value="ZINC FINGER PROTEIN CONSTANS-LIKE 4"/>
    <property type="match status" value="1"/>
</dbReference>
<dbReference type="EMBL" id="LGRX02028874">
    <property type="protein sequence ID" value="KAK3247539.1"/>
    <property type="molecule type" value="Genomic_DNA"/>
</dbReference>
<dbReference type="AlphaFoldDB" id="A0AAE0F0Z7"/>
<keyword evidence="5" id="KW-0723">Serine/threonine-protein kinase</keyword>
<keyword evidence="5" id="KW-0418">Kinase</keyword>
<gene>
    <name evidence="5" type="ORF">CYMTET_42958</name>
</gene>
<dbReference type="InterPro" id="IPR045281">
    <property type="entry name" value="CONSTANS-like"/>
</dbReference>
<accession>A0AAE0F0Z7</accession>
<keyword evidence="2 3" id="KW-0539">Nucleus</keyword>
<comment type="caution">
    <text evidence="5">The sequence shown here is derived from an EMBL/GenBank/DDBJ whole genome shotgun (WGS) entry which is preliminary data.</text>
</comment>
<evidence type="ECO:0000313" key="5">
    <source>
        <dbReference type="EMBL" id="KAK3247539.1"/>
    </source>
</evidence>
<dbReference type="GO" id="GO:0003700">
    <property type="term" value="F:DNA-binding transcription factor activity"/>
    <property type="evidence" value="ECO:0007669"/>
    <property type="project" value="TreeGrafter"/>
</dbReference>
<dbReference type="Pfam" id="PF06203">
    <property type="entry name" value="CCT"/>
    <property type="match status" value="1"/>
</dbReference>
<organism evidence="5 6">
    <name type="scientific">Cymbomonas tetramitiformis</name>
    <dbReference type="NCBI Taxonomy" id="36881"/>
    <lineage>
        <taxon>Eukaryota</taxon>
        <taxon>Viridiplantae</taxon>
        <taxon>Chlorophyta</taxon>
        <taxon>Pyramimonadophyceae</taxon>
        <taxon>Pyramimonadales</taxon>
        <taxon>Pyramimonadaceae</taxon>
        <taxon>Cymbomonas</taxon>
    </lineage>
</organism>
<reference evidence="5 6" key="1">
    <citation type="journal article" date="2015" name="Genome Biol. Evol.">
        <title>Comparative Genomics of a Bacterivorous Green Alga Reveals Evolutionary Causalities and Consequences of Phago-Mixotrophic Mode of Nutrition.</title>
        <authorList>
            <person name="Burns J.A."/>
            <person name="Paasch A."/>
            <person name="Narechania A."/>
            <person name="Kim E."/>
        </authorList>
    </citation>
    <scope>NUCLEOTIDE SEQUENCE [LARGE SCALE GENOMIC DNA]</scope>
    <source>
        <strain evidence="5 6">PLY_AMNH</strain>
    </source>
</reference>